<evidence type="ECO:0000313" key="3">
    <source>
        <dbReference type="Proteomes" id="UP000828390"/>
    </source>
</evidence>
<dbReference type="InterPro" id="IPR031981">
    <property type="entry name" value="MIEAP_C"/>
</dbReference>
<dbReference type="EMBL" id="JAIWYP010000004">
    <property type="protein sequence ID" value="KAH3834957.1"/>
    <property type="molecule type" value="Genomic_DNA"/>
</dbReference>
<reference evidence="2" key="2">
    <citation type="submission" date="2020-11" db="EMBL/GenBank/DDBJ databases">
        <authorList>
            <person name="McCartney M.A."/>
            <person name="Auch B."/>
            <person name="Kono T."/>
            <person name="Mallez S."/>
            <person name="Becker A."/>
            <person name="Gohl D.M."/>
            <person name="Silverstein K.A.T."/>
            <person name="Koren S."/>
            <person name="Bechman K.B."/>
            <person name="Herman A."/>
            <person name="Abrahante J.E."/>
            <person name="Garbe J."/>
        </authorList>
    </citation>
    <scope>NUCLEOTIDE SEQUENCE</scope>
    <source>
        <strain evidence="2">Duluth1</strain>
        <tissue evidence="2">Whole animal</tissue>
    </source>
</reference>
<keyword evidence="3" id="KW-1185">Reference proteome</keyword>
<feature type="domain" description="Mitochondria-eating protein C-terminal" evidence="1">
    <location>
        <begin position="186"/>
        <end position="397"/>
    </location>
</feature>
<comment type="caution">
    <text evidence="2">The sequence shown here is derived from an EMBL/GenBank/DDBJ whole genome shotgun (WGS) entry which is preliminary data.</text>
</comment>
<gene>
    <name evidence="2" type="ORF">DPMN_108291</name>
</gene>
<dbReference type="AlphaFoldDB" id="A0A9D4K8T3"/>
<organism evidence="2 3">
    <name type="scientific">Dreissena polymorpha</name>
    <name type="common">Zebra mussel</name>
    <name type="synonym">Mytilus polymorpha</name>
    <dbReference type="NCBI Taxonomy" id="45954"/>
    <lineage>
        <taxon>Eukaryota</taxon>
        <taxon>Metazoa</taxon>
        <taxon>Spiralia</taxon>
        <taxon>Lophotrochozoa</taxon>
        <taxon>Mollusca</taxon>
        <taxon>Bivalvia</taxon>
        <taxon>Autobranchia</taxon>
        <taxon>Heteroconchia</taxon>
        <taxon>Euheterodonta</taxon>
        <taxon>Imparidentia</taxon>
        <taxon>Neoheterodontei</taxon>
        <taxon>Myida</taxon>
        <taxon>Dreissenoidea</taxon>
        <taxon>Dreissenidae</taxon>
        <taxon>Dreissena</taxon>
    </lineage>
</organism>
<name>A0A9D4K8T3_DREPO</name>
<dbReference type="Proteomes" id="UP000828390">
    <property type="component" value="Unassembled WGS sequence"/>
</dbReference>
<reference evidence="2" key="1">
    <citation type="journal article" date="2019" name="bioRxiv">
        <title>The Genome of the Zebra Mussel, Dreissena polymorpha: A Resource for Invasive Species Research.</title>
        <authorList>
            <person name="McCartney M.A."/>
            <person name="Auch B."/>
            <person name="Kono T."/>
            <person name="Mallez S."/>
            <person name="Zhang Y."/>
            <person name="Obille A."/>
            <person name="Becker A."/>
            <person name="Abrahante J.E."/>
            <person name="Garbe J."/>
            <person name="Badalamenti J.P."/>
            <person name="Herman A."/>
            <person name="Mangelson H."/>
            <person name="Liachko I."/>
            <person name="Sullivan S."/>
            <person name="Sone E.D."/>
            <person name="Koren S."/>
            <person name="Silverstein K.A.T."/>
            <person name="Beckman K.B."/>
            <person name="Gohl D.M."/>
        </authorList>
    </citation>
    <scope>NUCLEOTIDE SEQUENCE</scope>
    <source>
        <strain evidence="2">Duluth1</strain>
        <tissue evidence="2">Whole animal</tissue>
    </source>
</reference>
<proteinExistence type="predicted"/>
<evidence type="ECO:0000259" key="1">
    <source>
        <dbReference type="Pfam" id="PF16026"/>
    </source>
</evidence>
<evidence type="ECO:0000313" key="2">
    <source>
        <dbReference type="EMBL" id="KAH3834957.1"/>
    </source>
</evidence>
<accession>A0A9D4K8T3</accession>
<dbReference type="OrthoDB" id="6100144at2759"/>
<sequence length="407" mass="46532">MDSRDLNDWLNKDYGGGSRRISVEVDDDDVDDYAPTRNVLKINHAQRPEDIQVESLLQGPSYAPAKKFSYGGPVRGTSALDVLLERLERNERPSQQDVTQARREFIAMKESMADFEKKDRNVPEHWSNEAKSEIKQVLEKNKFLQSQIHHKEVLLADFQRRIEMLRKLPESMVVKGVTVEDYAPRDQVVDNFSDLYMIEWAAAFNHLKSTWADETNILATLFKIVKEAYKFSIGIAEDQNSTFFDLAAKMKDLMLRPSYAQPRTTLKYKPTGEHSLDTQKTLEQGSQLLDDFKSILCSQTIPGLQELFVNVVLPQLMASKNTPEQVTALAKRATQLTWLMAMHKPRLHLHWIEPSEKVVPKYFEFFNKKAGKRAFTTVWPAVLSQVGGDVLTKGVVLAGAQKEKLKF</sequence>
<protein>
    <recommendedName>
        <fullName evidence="1">Mitochondria-eating protein C-terminal domain-containing protein</fullName>
    </recommendedName>
</protein>
<dbReference type="Pfam" id="PF16026">
    <property type="entry name" value="MIEAP"/>
    <property type="match status" value="1"/>
</dbReference>